<protein>
    <recommendedName>
        <fullName evidence="4">Kynureninase</fullName>
        <ecNumber evidence="4">3.7.1.3</ecNumber>
    </recommendedName>
</protein>
<comment type="caution">
    <text evidence="5">The sequence shown here is derived from an EMBL/GenBank/DDBJ whole genome shotgun (WGS) entry which is preliminary data.</text>
</comment>
<dbReference type="PIRSF" id="PIRSF038800">
    <property type="entry name" value="KYNU"/>
    <property type="match status" value="1"/>
</dbReference>
<dbReference type="GO" id="GO:0043420">
    <property type="term" value="P:anthranilate metabolic process"/>
    <property type="evidence" value="ECO:0007669"/>
    <property type="project" value="TreeGrafter"/>
</dbReference>
<dbReference type="InterPro" id="IPR015422">
    <property type="entry name" value="PyrdxlP-dep_Trfase_small"/>
</dbReference>
<dbReference type="Proteomes" id="UP000886069">
    <property type="component" value="Unassembled WGS sequence"/>
</dbReference>
<feature type="non-terminal residue" evidence="5">
    <location>
        <position position="1"/>
    </location>
</feature>
<evidence type="ECO:0000256" key="3">
    <source>
        <dbReference type="ARBA" id="ARBA00022898"/>
    </source>
</evidence>
<dbReference type="GO" id="GO:0019441">
    <property type="term" value="P:L-tryptophan catabolic process to kynurenine"/>
    <property type="evidence" value="ECO:0007669"/>
    <property type="project" value="TreeGrafter"/>
</dbReference>
<evidence type="ECO:0000313" key="5">
    <source>
        <dbReference type="EMBL" id="HER44415.1"/>
    </source>
</evidence>
<keyword evidence="3" id="KW-0663">Pyridoxal phosphate</keyword>
<dbReference type="GO" id="GO:0005737">
    <property type="term" value="C:cytoplasm"/>
    <property type="evidence" value="ECO:0007669"/>
    <property type="project" value="UniProtKB-UniRule"/>
</dbReference>
<dbReference type="Gene3D" id="3.40.640.10">
    <property type="entry name" value="Type I PLP-dependent aspartate aminotransferase-like (Major domain)"/>
    <property type="match status" value="1"/>
</dbReference>
<dbReference type="EC" id="3.7.1.3" evidence="4"/>
<reference evidence="5" key="1">
    <citation type="journal article" date="2020" name="mSystems">
        <title>Genome- and Community-Level Interaction Insights into Carbon Utilization and Element Cycling Functions of Hydrothermarchaeota in Hydrothermal Sediment.</title>
        <authorList>
            <person name="Zhou Z."/>
            <person name="Liu Y."/>
            <person name="Xu W."/>
            <person name="Pan J."/>
            <person name="Luo Z.H."/>
            <person name="Li M."/>
        </authorList>
    </citation>
    <scope>NUCLEOTIDE SEQUENCE [LARGE SCALE GENOMIC DNA]</scope>
    <source>
        <strain evidence="5">SpSt-1233</strain>
    </source>
</reference>
<keyword evidence="1" id="KW-0662">Pyridine nucleotide biosynthesis</keyword>
<dbReference type="PANTHER" id="PTHR14084">
    <property type="entry name" value="KYNURENINASE"/>
    <property type="match status" value="1"/>
</dbReference>
<dbReference type="Pfam" id="PF22580">
    <property type="entry name" value="KYNU_C"/>
    <property type="match status" value="1"/>
</dbReference>
<dbReference type="PANTHER" id="PTHR14084:SF0">
    <property type="entry name" value="KYNURENINASE"/>
    <property type="match status" value="1"/>
</dbReference>
<dbReference type="GO" id="GO:0030170">
    <property type="term" value="F:pyridoxal phosphate binding"/>
    <property type="evidence" value="ECO:0007669"/>
    <property type="project" value="UniProtKB-UniRule"/>
</dbReference>
<sequence>EESVLRVMNEWRERAIGGWLGGSPPWFYLAERVGEAAAGLVGASPDEVVCTGTTTFNIHSLVSTLYRPAFGRPKIVACALEFPTDIYALKSQMALQGIDWREHLVLAGGDEDGFVSEDSIIGAMGDDVSIVHLSSVLYRSGQLLDLARLTRAAHERGIMIGFDCSHSAGALPHRLDEWDVDYAVWCGYKYLCGGPGAPAFIYLNRRFFACEPGLAGWFGCVKERQFDLSLDFEHAPSAGGWQVSSPGILGAAAIAGSLETILEAGIDRIREKSLRMTEYFIYLADELLAGPPYDFRVATPREPERRGGHVALARAEDALRIKKALASRGVVADFRPPDIIRFAPSPLYNTYEDIRSVAMNVREIVDSRSYGEIPDERGLIS</sequence>
<evidence type="ECO:0000256" key="1">
    <source>
        <dbReference type="ARBA" id="ARBA00022642"/>
    </source>
</evidence>
<dbReference type="EMBL" id="DSEC01000589">
    <property type="protein sequence ID" value="HER44415.1"/>
    <property type="molecule type" value="Genomic_DNA"/>
</dbReference>
<dbReference type="InterPro" id="IPR015421">
    <property type="entry name" value="PyrdxlP-dep_Trfase_major"/>
</dbReference>
<evidence type="ECO:0000256" key="2">
    <source>
        <dbReference type="ARBA" id="ARBA00022801"/>
    </source>
</evidence>
<proteinExistence type="predicted"/>
<dbReference type="UniPathway" id="UPA00334">
    <property type="reaction ID" value="UER00455"/>
</dbReference>
<dbReference type="AlphaFoldDB" id="A0A7V2AW91"/>
<dbReference type="Gene3D" id="3.90.1150.10">
    <property type="entry name" value="Aspartate Aminotransferase, domain 1"/>
    <property type="match status" value="1"/>
</dbReference>
<dbReference type="SUPFAM" id="SSF53383">
    <property type="entry name" value="PLP-dependent transferases"/>
    <property type="match status" value="1"/>
</dbReference>
<accession>A0A7V2AW91</accession>
<dbReference type="GO" id="GO:0097053">
    <property type="term" value="P:L-kynurenine catabolic process"/>
    <property type="evidence" value="ECO:0007669"/>
    <property type="project" value="UniProtKB-UniPathway"/>
</dbReference>
<keyword evidence="2 5" id="KW-0378">Hydrolase</keyword>
<gene>
    <name evidence="5" type="primary">kynU</name>
    <name evidence="5" type="ORF">ENO08_08145</name>
</gene>
<dbReference type="NCBIfam" id="TIGR01814">
    <property type="entry name" value="kynureninase"/>
    <property type="match status" value="1"/>
</dbReference>
<dbReference type="GO" id="GO:0009435">
    <property type="term" value="P:NAD+ biosynthetic process"/>
    <property type="evidence" value="ECO:0007669"/>
    <property type="project" value="UniProtKB-UniRule"/>
</dbReference>
<name>A0A7V2AW91_UNCEI</name>
<evidence type="ECO:0000256" key="4">
    <source>
        <dbReference type="NCBIfam" id="TIGR01814"/>
    </source>
</evidence>
<dbReference type="InterPro" id="IPR010111">
    <property type="entry name" value="Kynureninase"/>
</dbReference>
<dbReference type="GO" id="GO:0030429">
    <property type="term" value="F:kynureninase activity"/>
    <property type="evidence" value="ECO:0007669"/>
    <property type="project" value="UniProtKB-UniRule"/>
</dbReference>
<organism evidence="5">
    <name type="scientific">Eiseniibacteriota bacterium</name>
    <dbReference type="NCBI Taxonomy" id="2212470"/>
    <lineage>
        <taxon>Bacteria</taxon>
        <taxon>Candidatus Eiseniibacteriota</taxon>
    </lineage>
</organism>
<dbReference type="InterPro" id="IPR015424">
    <property type="entry name" value="PyrdxlP-dep_Trfase"/>
</dbReference>
<dbReference type="UniPathway" id="UPA00253">
    <property type="reaction ID" value="UER00329"/>
</dbReference>